<gene>
    <name evidence="7" type="ORF">METZ01_LOCUS423270</name>
</gene>
<dbReference type="InterPro" id="IPR058533">
    <property type="entry name" value="Cation_efflux_TM"/>
</dbReference>
<evidence type="ECO:0000313" key="7">
    <source>
        <dbReference type="EMBL" id="SVD70416.1"/>
    </source>
</evidence>
<evidence type="ECO:0000256" key="4">
    <source>
        <dbReference type="ARBA" id="ARBA00023136"/>
    </source>
</evidence>
<evidence type="ECO:0000256" key="2">
    <source>
        <dbReference type="ARBA" id="ARBA00022692"/>
    </source>
</evidence>
<dbReference type="GO" id="GO:0005385">
    <property type="term" value="F:zinc ion transmembrane transporter activity"/>
    <property type="evidence" value="ECO:0007669"/>
    <property type="project" value="TreeGrafter"/>
</dbReference>
<feature type="transmembrane region" description="Helical" evidence="5">
    <location>
        <begin position="141"/>
        <end position="159"/>
    </location>
</feature>
<dbReference type="PANTHER" id="PTHR11562">
    <property type="entry name" value="CATION EFFLUX PROTEIN/ ZINC TRANSPORTER"/>
    <property type="match status" value="1"/>
</dbReference>
<evidence type="ECO:0000256" key="3">
    <source>
        <dbReference type="ARBA" id="ARBA00022989"/>
    </source>
</evidence>
<keyword evidence="3 5" id="KW-1133">Transmembrane helix</keyword>
<name>A0A382XGY0_9ZZZZ</name>
<dbReference type="SUPFAM" id="SSF161111">
    <property type="entry name" value="Cation efflux protein transmembrane domain-like"/>
    <property type="match status" value="1"/>
</dbReference>
<reference evidence="7" key="1">
    <citation type="submission" date="2018-05" db="EMBL/GenBank/DDBJ databases">
        <authorList>
            <person name="Lanie J.A."/>
            <person name="Ng W.-L."/>
            <person name="Kazmierczak K.M."/>
            <person name="Andrzejewski T.M."/>
            <person name="Davidsen T.M."/>
            <person name="Wayne K.J."/>
            <person name="Tettelin H."/>
            <person name="Glass J.I."/>
            <person name="Rusch D."/>
            <person name="Podicherti R."/>
            <person name="Tsui H.-C.T."/>
            <person name="Winkler M.E."/>
        </authorList>
    </citation>
    <scope>NUCLEOTIDE SEQUENCE</scope>
</reference>
<protein>
    <recommendedName>
        <fullName evidence="6">Cation efflux protein transmembrane domain-containing protein</fullName>
    </recommendedName>
</protein>
<dbReference type="InterPro" id="IPR002524">
    <property type="entry name" value="Cation_efflux"/>
</dbReference>
<feature type="transmembrane region" description="Helical" evidence="5">
    <location>
        <begin position="100"/>
        <end position="120"/>
    </location>
</feature>
<comment type="subcellular location">
    <subcellularLocation>
        <location evidence="1">Membrane</location>
        <topology evidence="1">Multi-pass membrane protein</topology>
    </subcellularLocation>
</comment>
<accession>A0A382XGY0</accession>
<organism evidence="7">
    <name type="scientific">marine metagenome</name>
    <dbReference type="NCBI Taxonomy" id="408172"/>
    <lineage>
        <taxon>unclassified sequences</taxon>
        <taxon>metagenomes</taxon>
        <taxon>ecological metagenomes</taxon>
    </lineage>
</organism>
<sequence length="217" mass="23011">MAVTANLGFTILEAVYAVLTNSASLLADAGHNLSDVLGLLLAWGAAYLATQSTNHLYSYGFRRTTILAALINALVLILAAGFIGVEALDKLINPTAMSEIAVMVVAGIGIAVNAGTALLFRKGSKNDLNIKGAYLHLAYDALISIGVVISAAFIFFTGWLWVDGLVGLIIVGVIVLGTWGLLRDSTNLILDAVPRHIDREEVLKYLQSIDGVVHVHD</sequence>
<dbReference type="GO" id="GO:0005886">
    <property type="term" value="C:plasma membrane"/>
    <property type="evidence" value="ECO:0007669"/>
    <property type="project" value="TreeGrafter"/>
</dbReference>
<feature type="domain" description="Cation efflux protein transmembrane" evidence="6">
    <location>
        <begin position="2"/>
        <end position="189"/>
    </location>
</feature>
<feature type="transmembrane region" description="Helical" evidence="5">
    <location>
        <begin position="165"/>
        <end position="182"/>
    </location>
</feature>
<feature type="transmembrane region" description="Helical" evidence="5">
    <location>
        <begin position="66"/>
        <end position="88"/>
    </location>
</feature>
<dbReference type="InterPro" id="IPR050681">
    <property type="entry name" value="CDF/SLC30A"/>
</dbReference>
<feature type="transmembrane region" description="Helical" evidence="5">
    <location>
        <begin position="33"/>
        <end position="50"/>
    </location>
</feature>
<proteinExistence type="predicted"/>
<evidence type="ECO:0000259" key="6">
    <source>
        <dbReference type="Pfam" id="PF01545"/>
    </source>
</evidence>
<dbReference type="InterPro" id="IPR027469">
    <property type="entry name" value="Cation_efflux_TMD_sf"/>
</dbReference>
<dbReference type="AlphaFoldDB" id="A0A382XGY0"/>
<evidence type="ECO:0000256" key="1">
    <source>
        <dbReference type="ARBA" id="ARBA00004141"/>
    </source>
</evidence>
<dbReference type="PANTHER" id="PTHR11562:SF17">
    <property type="entry name" value="RE54080P-RELATED"/>
    <property type="match status" value="1"/>
</dbReference>
<evidence type="ECO:0000256" key="5">
    <source>
        <dbReference type="SAM" id="Phobius"/>
    </source>
</evidence>
<keyword evidence="2 5" id="KW-0812">Transmembrane</keyword>
<dbReference type="EMBL" id="UINC01167743">
    <property type="protein sequence ID" value="SVD70416.1"/>
    <property type="molecule type" value="Genomic_DNA"/>
</dbReference>
<dbReference type="Pfam" id="PF01545">
    <property type="entry name" value="Cation_efflux"/>
    <property type="match status" value="1"/>
</dbReference>
<keyword evidence="4 5" id="KW-0472">Membrane</keyword>
<dbReference type="Gene3D" id="1.20.1510.10">
    <property type="entry name" value="Cation efflux protein transmembrane domain"/>
    <property type="match status" value="1"/>
</dbReference>
<feature type="non-terminal residue" evidence="7">
    <location>
        <position position="217"/>
    </location>
</feature>
<dbReference type="NCBIfam" id="TIGR01297">
    <property type="entry name" value="CDF"/>
    <property type="match status" value="1"/>
</dbReference>